<dbReference type="EMBL" id="CP036275">
    <property type="protein sequence ID" value="QDU40352.1"/>
    <property type="molecule type" value="Genomic_DNA"/>
</dbReference>
<sequence length="110" mass="12395">MAKNAKPPRIPLRVVFYYHEDQWVAHCLEFDLVGCGHSREEALSLLTDAIAVQVDVSIDENNPANLFRPADGRYFEMFARGKPTRVAHGEVTIGEIETREFSEDNGYALA</sequence>
<organism evidence="1 2">
    <name type="scientific">Maioricimonas rarisocia</name>
    <dbReference type="NCBI Taxonomy" id="2528026"/>
    <lineage>
        <taxon>Bacteria</taxon>
        <taxon>Pseudomonadati</taxon>
        <taxon>Planctomycetota</taxon>
        <taxon>Planctomycetia</taxon>
        <taxon>Planctomycetales</taxon>
        <taxon>Planctomycetaceae</taxon>
        <taxon>Maioricimonas</taxon>
    </lineage>
</organism>
<keyword evidence="2" id="KW-1185">Reference proteome</keyword>
<evidence type="ECO:0008006" key="3">
    <source>
        <dbReference type="Google" id="ProtNLM"/>
    </source>
</evidence>
<accession>A0A517ZD16</accession>
<dbReference type="AlphaFoldDB" id="A0A517ZD16"/>
<reference evidence="1 2" key="1">
    <citation type="submission" date="2019-02" db="EMBL/GenBank/DDBJ databases">
        <title>Deep-cultivation of Planctomycetes and their phenomic and genomic characterization uncovers novel biology.</title>
        <authorList>
            <person name="Wiegand S."/>
            <person name="Jogler M."/>
            <person name="Boedeker C."/>
            <person name="Pinto D."/>
            <person name="Vollmers J."/>
            <person name="Rivas-Marin E."/>
            <person name="Kohn T."/>
            <person name="Peeters S.H."/>
            <person name="Heuer A."/>
            <person name="Rast P."/>
            <person name="Oberbeckmann S."/>
            <person name="Bunk B."/>
            <person name="Jeske O."/>
            <person name="Meyerdierks A."/>
            <person name="Storesund J.E."/>
            <person name="Kallscheuer N."/>
            <person name="Luecker S."/>
            <person name="Lage O.M."/>
            <person name="Pohl T."/>
            <person name="Merkel B.J."/>
            <person name="Hornburger P."/>
            <person name="Mueller R.-W."/>
            <person name="Bruemmer F."/>
            <person name="Labrenz M."/>
            <person name="Spormann A.M."/>
            <person name="Op den Camp H."/>
            <person name="Overmann J."/>
            <person name="Amann R."/>
            <person name="Jetten M.S.M."/>
            <person name="Mascher T."/>
            <person name="Medema M.H."/>
            <person name="Devos D.P."/>
            <person name="Kaster A.-K."/>
            <person name="Ovreas L."/>
            <person name="Rohde M."/>
            <person name="Galperin M.Y."/>
            <person name="Jogler C."/>
        </authorList>
    </citation>
    <scope>NUCLEOTIDE SEQUENCE [LARGE SCALE GENOMIC DNA]</scope>
    <source>
        <strain evidence="1 2">Mal4</strain>
    </source>
</reference>
<dbReference type="SUPFAM" id="SSF143100">
    <property type="entry name" value="TTHA1013/TTHA0281-like"/>
    <property type="match status" value="1"/>
</dbReference>
<gene>
    <name evidence="1" type="ORF">Mal4_47080</name>
</gene>
<dbReference type="KEGG" id="mri:Mal4_47080"/>
<dbReference type="RefSeq" id="WP_145371596.1">
    <property type="nucleotide sequence ID" value="NZ_CP036275.1"/>
</dbReference>
<proteinExistence type="predicted"/>
<protein>
    <recommendedName>
        <fullName evidence="3">HicB-like antitoxin of toxin-antitoxin system domain-containing protein</fullName>
    </recommendedName>
</protein>
<name>A0A517ZD16_9PLAN</name>
<evidence type="ECO:0000313" key="1">
    <source>
        <dbReference type="EMBL" id="QDU40352.1"/>
    </source>
</evidence>
<dbReference type="InterPro" id="IPR035069">
    <property type="entry name" value="TTHA1013/TTHA0281-like"/>
</dbReference>
<dbReference type="Proteomes" id="UP000320496">
    <property type="component" value="Chromosome"/>
</dbReference>
<evidence type="ECO:0000313" key="2">
    <source>
        <dbReference type="Proteomes" id="UP000320496"/>
    </source>
</evidence>
<dbReference type="OrthoDB" id="9869552at2"/>